<protein>
    <submittedName>
        <fullName evidence="5">HTH-type transcriptional repressor CzrA</fullName>
    </submittedName>
</protein>
<dbReference type="RefSeq" id="WP_222566315.1">
    <property type="nucleotide sequence ID" value="NZ_CP019646.1"/>
</dbReference>
<organism evidence="5 6">
    <name type="scientific">Limihaloglobus sulfuriphilus</name>
    <dbReference type="NCBI Taxonomy" id="1851148"/>
    <lineage>
        <taxon>Bacteria</taxon>
        <taxon>Pseudomonadati</taxon>
        <taxon>Planctomycetota</taxon>
        <taxon>Phycisphaerae</taxon>
        <taxon>Sedimentisphaerales</taxon>
        <taxon>Sedimentisphaeraceae</taxon>
        <taxon>Limihaloglobus</taxon>
    </lineage>
</organism>
<evidence type="ECO:0000256" key="2">
    <source>
        <dbReference type="ARBA" id="ARBA00023125"/>
    </source>
</evidence>
<keyword evidence="1" id="KW-0805">Transcription regulation</keyword>
<dbReference type="KEGG" id="pbas:SMSP2_01834"/>
<keyword evidence="3" id="KW-0804">Transcription</keyword>
<evidence type="ECO:0000313" key="6">
    <source>
        <dbReference type="Proteomes" id="UP000188181"/>
    </source>
</evidence>
<keyword evidence="6" id="KW-1185">Reference proteome</keyword>
<evidence type="ECO:0000256" key="3">
    <source>
        <dbReference type="ARBA" id="ARBA00023163"/>
    </source>
</evidence>
<name>A0A1Q2MFL5_9BACT</name>
<feature type="domain" description="HTH arsR-type" evidence="4">
    <location>
        <begin position="22"/>
        <end position="116"/>
    </location>
</feature>
<dbReference type="Proteomes" id="UP000188181">
    <property type="component" value="Chromosome"/>
</dbReference>
<reference evidence="6" key="1">
    <citation type="submission" date="2017-02" db="EMBL/GenBank/DDBJ databases">
        <title>Comparative genomics and description of representatives of a novel lineage of planctomycetes thriving in anoxic sediments.</title>
        <authorList>
            <person name="Spring S."/>
            <person name="Bunk B."/>
            <person name="Sproer C."/>
        </authorList>
    </citation>
    <scope>NUCLEOTIDE SEQUENCE [LARGE SCALE GENOMIC DNA]</scope>
    <source>
        <strain evidence="6">SM-Chi-D1</strain>
    </source>
</reference>
<dbReference type="SMART" id="SM00418">
    <property type="entry name" value="HTH_ARSR"/>
    <property type="match status" value="1"/>
</dbReference>
<dbReference type="InterPro" id="IPR036388">
    <property type="entry name" value="WH-like_DNA-bd_sf"/>
</dbReference>
<gene>
    <name evidence="5" type="primary">czrA_1</name>
    <name evidence="5" type="ORF">SMSP2_01834</name>
</gene>
<dbReference type="InterPro" id="IPR011991">
    <property type="entry name" value="ArsR-like_HTH"/>
</dbReference>
<dbReference type="GO" id="GO:0003700">
    <property type="term" value="F:DNA-binding transcription factor activity"/>
    <property type="evidence" value="ECO:0007669"/>
    <property type="project" value="InterPro"/>
</dbReference>
<dbReference type="InterPro" id="IPR001845">
    <property type="entry name" value="HTH_ArsR_DNA-bd_dom"/>
</dbReference>
<dbReference type="InterPro" id="IPR036390">
    <property type="entry name" value="WH_DNA-bd_sf"/>
</dbReference>
<dbReference type="NCBIfam" id="NF033788">
    <property type="entry name" value="HTH_metalloreg"/>
    <property type="match status" value="1"/>
</dbReference>
<evidence type="ECO:0000259" key="4">
    <source>
        <dbReference type="PROSITE" id="PS50987"/>
    </source>
</evidence>
<dbReference type="SUPFAM" id="SSF46785">
    <property type="entry name" value="Winged helix' DNA-binding domain"/>
    <property type="match status" value="1"/>
</dbReference>
<evidence type="ECO:0000256" key="1">
    <source>
        <dbReference type="ARBA" id="ARBA00023015"/>
    </source>
</evidence>
<accession>A0A1Q2MFL5</accession>
<dbReference type="GO" id="GO:0003677">
    <property type="term" value="F:DNA binding"/>
    <property type="evidence" value="ECO:0007669"/>
    <property type="project" value="UniProtKB-KW"/>
</dbReference>
<dbReference type="PROSITE" id="PS50987">
    <property type="entry name" value="HTH_ARSR_2"/>
    <property type="match status" value="1"/>
</dbReference>
<dbReference type="InterPro" id="IPR051011">
    <property type="entry name" value="Metal_resp_trans_reg"/>
</dbReference>
<dbReference type="PRINTS" id="PR00778">
    <property type="entry name" value="HTHARSR"/>
</dbReference>
<sequence>MFRYFNVMNPKITNNKEPLELLGDDALVLASECLRVMGHPTRIRIVEVLLQGEFTVGEVARICRLPAHQTTGHLRLMKNAGLLNSKRSGRSVYYSISDPRLPGLINCIRTNCQCNKQNQEI</sequence>
<proteinExistence type="predicted"/>
<dbReference type="PANTHER" id="PTHR43132">
    <property type="entry name" value="ARSENICAL RESISTANCE OPERON REPRESSOR ARSR-RELATED"/>
    <property type="match status" value="1"/>
</dbReference>
<dbReference type="Gene3D" id="1.10.10.10">
    <property type="entry name" value="Winged helix-like DNA-binding domain superfamily/Winged helix DNA-binding domain"/>
    <property type="match status" value="1"/>
</dbReference>
<dbReference type="STRING" id="1851148.SMSP2_01834"/>
<dbReference type="EMBL" id="CP019646">
    <property type="protein sequence ID" value="AQQ71460.1"/>
    <property type="molecule type" value="Genomic_DNA"/>
</dbReference>
<dbReference type="PANTHER" id="PTHR43132:SF2">
    <property type="entry name" value="ARSENICAL RESISTANCE OPERON REPRESSOR ARSR-RELATED"/>
    <property type="match status" value="1"/>
</dbReference>
<dbReference type="AlphaFoldDB" id="A0A1Q2MFL5"/>
<evidence type="ECO:0000313" key="5">
    <source>
        <dbReference type="EMBL" id="AQQ71460.1"/>
    </source>
</evidence>
<dbReference type="CDD" id="cd00090">
    <property type="entry name" value="HTH_ARSR"/>
    <property type="match status" value="1"/>
</dbReference>
<keyword evidence="2" id="KW-0238">DNA-binding</keyword>
<dbReference type="Pfam" id="PF12840">
    <property type="entry name" value="HTH_20"/>
    <property type="match status" value="1"/>
</dbReference>